<dbReference type="InterPro" id="IPR001123">
    <property type="entry name" value="LeuE-type"/>
</dbReference>
<dbReference type="PANTHER" id="PTHR30086:SF20">
    <property type="entry name" value="ARGININE EXPORTER PROTEIN ARGO-RELATED"/>
    <property type="match status" value="1"/>
</dbReference>
<proteinExistence type="predicted"/>
<evidence type="ECO:0000256" key="2">
    <source>
        <dbReference type="ARBA" id="ARBA00022475"/>
    </source>
</evidence>
<dbReference type="AlphaFoldDB" id="F1YVK2"/>
<keyword evidence="4 7" id="KW-1133">Transmembrane helix</keyword>
<evidence type="ECO:0000313" key="8">
    <source>
        <dbReference type="EMBL" id="EGE47307.1"/>
    </source>
</evidence>
<name>F1YVK2_9PROT</name>
<organism evidence="8 9">
    <name type="scientific">Acetobacter pomorum DM001</name>
    <dbReference type="NCBI Taxonomy" id="945681"/>
    <lineage>
        <taxon>Bacteria</taxon>
        <taxon>Pseudomonadati</taxon>
        <taxon>Pseudomonadota</taxon>
        <taxon>Alphaproteobacteria</taxon>
        <taxon>Acetobacterales</taxon>
        <taxon>Acetobacteraceae</taxon>
        <taxon>Acetobacter</taxon>
    </lineage>
</organism>
<feature type="transmembrane region" description="Helical" evidence="7">
    <location>
        <begin position="64"/>
        <end position="89"/>
    </location>
</feature>
<reference evidence="8 9" key="1">
    <citation type="journal article" date="2011" name="Science">
        <title>Drosophila microbiome modulates host developmental and metabolic homeostasis via insulin signaling.</title>
        <authorList>
            <person name="Shin S.C."/>
            <person name="Kim S.H."/>
            <person name="You H."/>
            <person name="Kim B."/>
            <person name="Kim A.C."/>
            <person name="Lee K.A."/>
            <person name="Yoon J.H."/>
            <person name="Ryu J.H."/>
            <person name="Lee W.J."/>
        </authorList>
    </citation>
    <scope>NUCLEOTIDE SEQUENCE [LARGE SCALE GENOMIC DNA]</scope>
    <source>
        <strain evidence="8 9">DM001</strain>
    </source>
</reference>
<evidence type="ECO:0000256" key="5">
    <source>
        <dbReference type="ARBA" id="ARBA00023136"/>
    </source>
</evidence>
<feature type="transmembrane region" description="Helical" evidence="7">
    <location>
        <begin position="186"/>
        <end position="209"/>
    </location>
</feature>
<dbReference type="PIRSF" id="PIRSF006324">
    <property type="entry name" value="LeuE"/>
    <property type="match status" value="1"/>
</dbReference>
<gene>
    <name evidence="8" type="primary">rhtB</name>
    <name evidence="8" type="ORF">APO_1992</name>
</gene>
<dbReference type="PANTHER" id="PTHR30086">
    <property type="entry name" value="ARGININE EXPORTER PROTEIN ARGO"/>
    <property type="match status" value="1"/>
</dbReference>
<feature type="transmembrane region" description="Helical" evidence="7">
    <location>
        <begin position="95"/>
        <end position="112"/>
    </location>
</feature>
<keyword evidence="5 7" id="KW-0472">Membrane</keyword>
<comment type="caution">
    <text evidence="8">The sequence shown here is derived from an EMBL/GenBank/DDBJ whole genome shotgun (WGS) entry which is preliminary data.</text>
</comment>
<feature type="transmembrane region" description="Helical" evidence="7">
    <location>
        <begin position="30"/>
        <end position="52"/>
    </location>
</feature>
<feature type="transmembrane region" description="Helical" evidence="7">
    <location>
        <begin position="153"/>
        <end position="174"/>
    </location>
</feature>
<protein>
    <submittedName>
        <fullName evidence="8">Homoserine/homoserine lactone efflux protein</fullName>
    </submittedName>
</protein>
<evidence type="ECO:0000256" key="4">
    <source>
        <dbReference type="ARBA" id="ARBA00022989"/>
    </source>
</evidence>
<accession>F1YVK2</accession>
<dbReference type="GO" id="GO:0005886">
    <property type="term" value="C:plasma membrane"/>
    <property type="evidence" value="ECO:0007669"/>
    <property type="project" value="UniProtKB-SubCell"/>
</dbReference>
<dbReference type="GO" id="GO:0015171">
    <property type="term" value="F:amino acid transmembrane transporter activity"/>
    <property type="evidence" value="ECO:0007669"/>
    <property type="project" value="TreeGrafter"/>
</dbReference>
<dbReference type="Proteomes" id="UP000018454">
    <property type="component" value="Unassembled WGS sequence"/>
</dbReference>
<feature type="region of interest" description="Disordered" evidence="6">
    <location>
        <begin position="123"/>
        <end position="143"/>
    </location>
</feature>
<keyword evidence="3 7" id="KW-0812">Transmembrane</keyword>
<evidence type="ECO:0000256" key="7">
    <source>
        <dbReference type="SAM" id="Phobius"/>
    </source>
</evidence>
<dbReference type="EMBL" id="AEUP01000030">
    <property type="protein sequence ID" value="EGE47307.1"/>
    <property type="molecule type" value="Genomic_DNA"/>
</dbReference>
<feature type="transmembrane region" description="Helical" evidence="7">
    <location>
        <begin position="221"/>
        <end position="238"/>
    </location>
</feature>
<sequence length="242" mass="26011">MPFLALWQKVCNSGLIFLIIKDCSMSWHNWGVFCGIVFFLCAIPGPNMLHVLASVARVGMARGLATMLGCLSAVVLVLVASAAGLGAALAASPHLFGVLRVCGAVYLFWLGIQAWQEGGRVPPSAPAAAPNTPAAQAESPQHGSAWGRWRKGFWVGLSNPKLLLFAAAFFPQFIAPHAPQLPQFVVLITTFALLEMLWYGVYAVGGYTLAQQLQRPAIRRVFNRITGCVFMGFGAVLLRGRA</sequence>
<evidence type="ECO:0000256" key="6">
    <source>
        <dbReference type="SAM" id="MobiDB-lite"/>
    </source>
</evidence>
<evidence type="ECO:0000256" key="3">
    <source>
        <dbReference type="ARBA" id="ARBA00022692"/>
    </source>
</evidence>
<dbReference type="Pfam" id="PF01810">
    <property type="entry name" value="LysE"/>
    <property type="match status" value="1"/>
</dbReference>
<feature type="compositionally biased region" description="Low complexity" evidence="6">
    <location>
        <begin position="126"/>
        <end position="137"/>
    </location>
</feature>
<evidence type="ECO:0000256" key="1">
    <source>
        <dbReference type="ARBA" id="ARBA00004651"/>
    </source>
</evidence>
<comment type="subcellular location">
    <subcellularLocation>
        <location evidence="1">Cell membrane</location>
        <topology evidence="1">Multi-pass membrane protein</topology>
    </subcellularLocation>
</comment>
<keyword evidence="2" id="KW-1003">Cell membrane</keyword>
<evidence type="ECO:0000313" key="9">
    <source>
        <dbReference type="Proteomes" id="UP000018454"/>
    </source>
</evidence>